<accession>A0A2H5QUD2</accession>
<comment type="caution">
    <text evidence="1">The sequence shown here is derived from an EMBL/GenBank/DDBJ whole genome shotgun (WGS) entry which is preliminary data.</text>
</comment>
<dbReference type="Gene3D" id="3.40.50.300">
    <property type="entry name" value="P-loop containing nucleotide triphosphate hydrolases"/>
    <property type="match status" value="1"/>
</dbReference>
<dbReference type="STRING" id="55188.A0A2H5QUD2"/>
<evidence type="ECO:0000313" key="2">
    <source>
        <dbReference type="Proteomes" id="UP000236630"/>
    </source>
</evidence>
<dbReference type="InterPro" id="IPR027417">
    <property type="entry name" value="P-loop_NTPase"/>
</dbReference>
<gene>
    <name evidence="1" type="ORF">CUMW_262550</name>
</gene>
<dbReference type="AlphaFoldDB" id="A0A2H5QUD2"/>
<name>A0A2H5QUD2_CITUN</name>
<dbReference type="Proteomes" id="UP000236630">
    <property type="component" value="Unassembled WGS sequence"/>
</dbReference>
<dbReference type="EMBL" id="BDQV01000838">
    <property type="protein sequence ID" value="GAY68236.1"/>
    <property type="molecule type" value="Genomic_DNA"/>
</dbReference>
<evidence type="ECO:0008006" key="3">
    <source>
        <dbReference type="Google" id="ProtNLM"/>
    </source>
</evidence>
<keyword evidence="2" id="KW-1185">Reference proteome</keyword>
<protein>
    <recommendedName>
        <fullName evidence="3">DEAD/DEAH box helicase domain-containing protein</fullName>
    </recommendedName>
</protein>
<sequence length="104" mass="11997">MNVQSLSRNRYSLSTSRRNWVLRNQGEGAIVLVLAPTRDLADQIQEEAFKFWSCASVINTCVYEKLHLEISRCWLAVVMLEKQHQEIYRVRLSVSSTTNIVSLP</sequence>
<proteinExistence type="predicted"/>
<organism evidence="1 2">
    <name type="scientific">Citrus unshiu</name>
    <name type="common">Satsuma mandarin</name>
    <name type="synonym">Citrus nobilis var. unshiu</name>
    <dbReference type="NCBI Taxonomy" id="55188"/>
    <lineage>
        <taxon>Eukaryota</taxon>
        <taxon>Viridiplantae</taxon>
        <taxon>Streptophyta</taxon>
        <taxon>Embryophyta</taxon>
        <taxon>Tracheophyta</taxon>
        <taxon>Spermatophyta</taxon>
        <taxon>Magnoliopsida</taxon>
        <taxon>eudicotyledons</taxon>
        <taxon>Gunneridae</taxon>
        <taxon>Pentapetalae</taxon>
        <taxon>rosids</taxon>
        <taxon>malvids</taxon>
        <taxon>Sapindales</taxon>
        <taxon>Rutaceae</taxon>
        <taxon>Aurantioideae</taxon>
        <taxon>Citrus</taxon>
    </lineage>
</organism>
<evidence type="ECO:0000313" key="1">
    <source>
        <dbReference type="EMBL" id="GAY68236.1"/>
    </source>
</evidence>
<reference evidence="1 2" key="1">
    <citation type="journal article" date="2017" name="Front. Genet.">
        <title>Draft sequencing of the heterozygous diploid genome of Satsuma (Citrus unshiu Marc.) using a hybrid assembly approach.</title>
        <authorList>
            <person name="Shimizu T."/>
            <person name="Tanizawa Y."/>
            <person name="Mochizuki T."/>
            <person name="Nagasaki H."/>
            <person name="Yoshioka T."/>
            <person name="Toyoda A."/>
            <person name="Fujiyama A."/>
            <person name="Kaminuma E."/>
            <person name="Nakamura Y."/>
        </authorList>
    </citation>
    <scope>NUCLEOTIDE SEQUENCE [LARGE SCALE GENOMIC DNA]</scope>
    <source>
        <strain evidence="2">cv. Miyagawa wase</strain>
    </source>
</reference>